<evidence type="ECO:0000313" key="1">
    <source>
        <dbReference type="EMBL" id="RGK56289.1"/>
    </source>
</evidence>
<dbReference type="Proteomes" id="UP000260780">
    <property type="component" value="Unassembled WGS sequence"/>
</dbReference>
<evidence type="ECO:0000313" key="8">
    <source>
        <dbReference type="Proteomes" id="UP000285750"/>
    </source>
</evidence>
<evidence type="ECO:0000313" key="5">
    <source>
        <dbReference type="Proteomes" id="UP000260780"/>
    </source>
</evidence>
<evidence type="ECO:0000313" key="6">
    <source>
        <dbReference type="Proteomes" id="UP000260862"/>
    </source>
</evidence>
<dbReference type="Proteomes" id="UP000285750">
    <property type="component" value="Unassembled WGS sequence"/>
</dbReference>
<dbReference type="AlphaFoldDB" id="A0A3E4N2W7"/>
<dbReference type="EMBL" id="QRHQ01000008">
    <property type="protein sequence ID" value="RHF91739.1"/>
    <property type="molecule type" value="Genomic_DNA"/>
</dbReference>
<accession>A0A3E4N2W7</accession>
<name>A0A3E4N2W7_9BACT</name>
<dbReference type="EMBL" id="QRUY01000005">
    <property type="protein sequence ID" value="RGS09303.1"/>
    <property type="molecule type" value="Genomic_DNA"/>
</dbReference>
<dbReference type="InterPro" id="IPR011335">
    <property type="entry name" value="Restrct_endonuc-II-like"/>
</dbReference>
<dbReference type="RefSeq" id="WP_117672159.1">
    <property type="nucleotide sequence ID" value="NZ_CABOGR010000011.1"/>
</dbReference>
<gene>
    <name evidence="4" type="ORF">DW653_06125</name>
    <name evidence="3" type="ORF">DWY14_03365</name>
    <name evidence="2" type="ORF">DXC17_10095</name>
    <name evidence="1" type="ORF">DXD04_07185</name>
</gene>
<evidence type="ECO:0008006" key="9">
    <source>
        <dbReference type="Google" id="ProtNLM"/>
    </source>
</evidence>
<organism evidence="1 6">
    <name type="scientific">Phocaeicola plebeius</name>
    <dbReference type="NCBI Taxonomy" id="310297"/>
    <lineage>
        <taxon>Bacteria</taxon>
        <taxon>Pseudomonadati</taxon>
        <taxon>Bacteroidota</taxon>
        <taxon>Bacteroidia</taxon>
        <taxon>Bacteroidales</taxon>
        <taxon>Bacteroidaceae</taxon>
        <taxon>Phocaeicola</taxon>
    </lineage>
</organism>
<dbReference type="EMBL" id="QSQT01000011">
    <property type="protein sequence ID" value="RGK56289.1"/>
    <property type="molecule type" value="Genomic_DNA"/>
</dbReference>
<evidence type="ECO:0000313" key="4">
    <source>
        <dbReference type="EMBL" id="RHF91739.1"/>
    </source>
</evidence>
<reference evidence="5 6" key="1">
    <citation type="submission" date="2018-08" db="EMBL/GenBank/DDBJ databases">
        <title>A genome reference for cultivated species of the human gut microbiota.</title>
        <authorList>
            <person name="Zou Y."/>
            <person name="Xue W."/>
            <person name="Luo G."/>
        </authorList>
    </citation>
    <scope>NUCLEOTIDE SEQUENCE [LARGE SCALE GENOMIC DNA]</scope>
    <source>
        <strain evidence="3 8">AF24-16AC</strain>
        <strain evidence="4 7">AM23-23</strain>
        <strain evidence="2 5">OM08-14</strain>
        <strain evidence="1 6">TF10-3AC</strain>
    </source>
</reference>
<protein>
    <recommendedName>
        <fullName evidence="9">DUF4365 domain-containing protein</fullName>
    </recommendedName>
</protein>
<sequence>MKKSLIGAIGEQMVSVKLMQQGWNVLNANASITNFESIDLVCINPETDEISLVQVKTQLGQNPNFNVGCTIQKVDTLLEKIKGPWVFVQVIGEGLDMEFYYFILSRQEVADLILTSNEWYLNDWKRTKELSDNCTVNLKLKWLKGEGESETPLHSAYVCSLDHDSENCWQKLWE</sequence>
<evidence type="ECO:0000313" key="2">
    <source>
        <dbReference type="EMBL" id="RGM38688.1"/>
    </source>
</evidence>
<proteinExistence type="predicted"/>
<evidence type="ECO:0000313" key="7">
    <source>
        <dbReference type="Proteomes" id="UP000283485"/>
    </source>
</evidence>
<evidence type="ECO:0000313" key="3">
    <source>
        <dbReference type="EMBL" id="RGS09303.1"/>
    </source>
</evidence>
<dbReference type="EMBL" id="QSTF01000025">
    <property type="protein sequence ID" value="RGM38688.1"/>
    <property type="molecule type" value="Genomic_DNA"/>
</dbReference>
<dbReference type="Proteomes" id="UP000260862">
    <property type="component" value="Unassembled WGS sequence"/>
</dbReference>
<dbReference type="Proteomes" id="UP000283485">
    <property type="component" value="Unassembled WGS sequence"/>
</dbReference>
<comment type="caution">
    <text evidence="1">The sequence shown here is derived from an EMBL/GenBank/DDBJ whole genome shotgun (WGS) entry which is preliminary data.</text>
</comment>
<dbReference type="SUPFAM" id="SSF52980">
    <property type="entry name" value="Restriction endonuclease-like"/>
    <property type="match status" value="1"/>
</dbReference>
<keyword evidence="6" id="KW-1185">Reference proteome</keyword>